<name>A0AAN9D6E4_9TELE</name>
<reference evidence="2 3" key="1">
    <citation type="submission" date="2024-02" db="EMBL/GenBank/DDBJ databases">
        <title>Chromosome-level genome assembly of the Eurasian Minnow (Phoxinus phoxinus).</title>
        <authorList>
            <person name="Oriowo T.O."/>
            <person name="Martin S."/>
            <person name="Stange M."/>
            <person name="Chrysostomakis Y."/>
            <person name="Brown T."/>
            <person name="Winkler S."/>
            <person name="Kukowka S."/>
            <person name="Myers E.W."/>
            <person name="Bohne A."/>
        </authorList>
    </citation>
    <scope>NUCLEOTIDE SEQUENCE [LARGE SCALE GENOMIC DNA]</scope>
    <source>
        <strain evidence="2">ZFMK-TIS-60720</strain>
        <tissue evidence="2">Whole Organism</tissue>
    </source>
</reference>
<proteinExistence type="predicted"/>
<comment type="caution">
    <text evidence="2">The sequence shown here is derived from an EMBL/GenBank/DDBJ whole genome shotgun (WGS) entry which is preliminary data.</text>
</comment>
<evidence type="ECO:0000313" key="3">
    <source>
        <dbReference type="Proteomes" id="UP001364617"/>
    </source>
</evidence>
<evidence type="ECO:0000256" key="1">
    <source>
        <dbReference type="SAM" id="MobiDB-lite"/>
    </source>
</evidence>
<accession>A0AAN9D6E4</accession>
<organism evidence="2 3">
    <name type="scientific">Phoxinus phoxinus</name>
    <name type="common">Eurasian minnow</name>
    <dbReference type="NCBI Taxonomy" id="58324"/>
    <lineage>
        <taxon>Eukaryota</taxon>
        <taxon>Metazoa</taxon>
        <taxon>Chordata</taxon>
        <taxon>Craniata</taxon>
        <taxon>Vertebrata</taxon>
        <taxon>Euteleostomi</taxon>
        <taxon>Actinopterygii</taxon>
        <taxon>Neopterygii</taxon>
        <taxon>Teleostei</taxon>
        <taxon>Ostariophysi</taxon>
        <taxon>Cypriniformes</taxon>
        <taxon>Leuciscidae</taxon>
        <taxon>Phoxininae</taxon>
        <taxon>Phoxinus</taxon>
    </lineage>
</organism>
<keyword evidence="3" id="KW-1185">Reference proteome</keyword>
<dbReference type="AlphaFoldDB" id="A0AAN9D6E4"/>
<feature type="compositionally biased region" description="Polar residues" evidence="1">
    <location>
        <begin position="31"/>
        <end position="53"/>
    </location>
</feature>
<dbReference type="Proteomes" id="UP001364617">
    <property type="component" value="Unassembled WGS sequence"/>
</dbReference>
<protein>
    <submittedName>
        <fullName evidence="2">Uncharacterized protein</fullName>
    </submittedName>
</protein>
<gene>
    <name evidence="2" type="ORF">R3I93_006625</name>
</gene>
<evidence type="ECO:0000313" key="2">
    <source>
        <dbReference type="EMBL" id="KAK7162385.1"/>
    </source>
</evidence>
<dbReference type="EMBL" id="JAYKXH010000007">
    <property type="protein sequence ID" value="KAK7162385.1"/>
    <property type="molecule type" value="Genomic_DNA"/>
</dbReference>
<feature type="region of interest" description="Disordered" evidence="1">
    <location>
        <begin position="1"/>
        <end position="62"/>
    </location>
</feature>
<sequence>MSSLHTISEHVEPDESLDLDSGVQRKHQTSRELQAQTRLTTGPTAQDPASVSPSDPAHHPVLHMSKVNLPPWLVNLMRDIEEATTHELTVE</sequence>